<dbReference type="InterPro" id="IPR052016">
    <property type="entry name" value="Bact_Sigma-Reg"/>
</dbReference>
<dbReference type="SUPFAM" id="SSF81606">
    <property type="entry name" value="PP2C-like"/>
    <property type="match status" value="1"/>
</dbReference>
<protein>
    <submittedName>
        <fullName evidence="5">Uncharacterized protein</fullName>
    </submittedName>
</protein>
<sequence>MSLYRTHVRDLPVFLEQDRAPAAMGSYGGDHGKATDAEAATMTETANDYAAVFQALPGMVALLTPGLVYADANEEFLRLSGRTREQVVGRYLFDVFPDNPTDPSANGMRNLAASLRRVAETGERDAMALQRYDVESVERPGEWEERYWSPVNAPILGPDGKVVLLIHKVEEVTELIRARERSPSDRANVLEAELYTRARELQEVNERLREAHAHEREVALALQTAMLPAPKPLGHHRAAVRYQPATDALNVCGDWYDLVDLTGVDRVGVAVGDVVGHGLAAACVMGKLRSALSAASLVADGPAQALDALGLYARSVDGAENTTAVQTCVDWDTRTITYSSAGHLPPALVCGNGEVVFLDGATDPPLGARLEHTLRPEATVSFTDGDLLVLYTDGLVERRDEDIDRSLARLADALTRHRDAGPEPLADALLLDLLPYGATDDAALVIIQL</sequence>
<dbReference type="InterPro" id="IPR001932">
    <property type="entry name" value="PPM-type_phosphatase-like_dom"/>
</dbReference>
<evidence type="ECO:0000313" key="6">
    <source>
        <dbReference type="Proteomes" id="UP000030760"/>
    </source>
</evidence>
<feature type="domain" description="PPM-type phosphatase" evidence="4">
    <location>
        <begin position="236"/>
        <end position="449"/>
    </location>
</feature>
<organism evidence="5 6">
    <name type="scientific">Streptomyces bottropensis ATCC 25435</name>
    <dbReference type="NCBI Taxonomy" id="1054862"/>
    <lineage>
        <taxon>Bacteria</taxon>
        <taxon>Bacillati</taxon>
        <taxon>Actinomycetota</taxon>
        <taxon>Actinomycetes</taxon>
        <taxon>Kitasatosporales</taxon>
        <taxon>Streptomycetaceae</taxon>
        <taxon>Streptomyces</taxon>
    </lineage>
</organism>
<reference evidence="6" key="1">
    <citation type="journal article" date="2013" name="Genome Announc.">
        <title>Draft Genome Sequence of Streptomyces bottropensis ATCC 25435, a Bottromycin-Producing Actinomycete.</title>
        <authorList>
            <person name="Zhang H."/>
            <person name="Zhou W."/>
            <person name="Zhuang Y."/>
            <person name="Liang X."/>
            <person name="Liu T."/>
        </authorList>
    </citation>
    <scope>NUCLEOTIDE SEQUENCE [LARGE SCALE GENOMIC DNA]</scope>
    <source>
        <strain evidence="6">ATCC 25435</strain>
    </source>
</reference>
<evidence type="ECO:0000313" key="5">
    <source>
        <dbReference type="EMBL" id="EMF58056.1"/>
    </source>
</evidence>
<name>M3ENH9_9ACTN</name>
<dbReference type="InterPro" id="IPR036457">
    <property type="entry name" value="PPM-type-like_dom_sf"/>
</dbReference>
<feature type="coiled-coil region" evidence="2">
    <location>
        <begin position="191"/>
        <end position="218"/>
    </location>
</feature>
<gene>
    <name evidence="5" type="ORF">SBD_0728</name>
</gene>
<dbReference type="InterPro" id="IPR013656">
    <property type="entry name" value="PAS_4"/>
</dbReference>
<dbReference type="InterPro" id="IPR035965">
    <property type="entry name" value="PAS-like_dom_sf"/>
</dbReference>
<dbReference type="Pfam" id="PF08448">
    <property type="entry name" value="PAS_4"/>
    <property type="match status" value="1"/>
</dbReference>
<evidence type="ECO:0000259" key="3">
    <source>
        <dbReference type="SMART" id="SM00091"/>
    </source>
</evidence>
<dbReference type="InterPro" id="IPR000014">
    <property type="entry name" value="PAS"/>
</dbReference>
<feature type="domain" description="PAS" evidence="3">
    <location>
        <begin position="47"/>
        <end position="113"/>
    </location>
</feature>
<dbReference type="SMART" id="SM00091">
    <property type="entry name" value="PAS"/>
    <property type="match status" value="1"/>
</dbReference>
<dbReference type="Proteomes" id="UP000030760">
    <property type="component" value="Unassembled WGS sequence"/>
</dbReference>
<evidence type="ECO:0000259" key="4">
    <source>
        <dbReference type="SMART" id="SM00331"/>
    </source>
</evidence>
<dbReference type="Pfam" id="PF07228">
    <property type="entry name" value="SpoIIE"/>
    <property type="match status" value="1"/>
</dbReference>
<dbReference type="Gene3D" id="3.60.40.10">
    <property type="entry name" value="PPM-type phosphatase domain"/>
    <property type="match status" value="1"/>
</dbReference>
<evidence type="ECO:0000256" key="1">
    <source>
        <dbReference type="ARBA" id="ARBA00022801"/>
    </source>
</evidence>
<dbReference type="SUPFAM" id="SSF55785">
    <property type="entry name" value="PYP-like sensor domain (PAS domain)"/>
    <property type="match status" value="1"/>
</dbReference>
<proteinExistence type="predicted"/>
<dbReference type="Gene3D" id="3.30.450.20">
    <property type="entry name" value="PAS domain"/>
    <property type="match status" value="1"/>
</dbReference>
<dbReference type="EMBL" id="KB405056">
    <property type="protein sequence ID" value="EMF58056.1"/>
    <property type="molecule type" value="Genomic_DNA"/>
</dbReference>
<accession>M3ENH9</accession>
<dbReference type="GO" id="GO:0016791">
    <property type="term" value="F:phosphatase activity"/>
    <property type="evidence" value="ECO:0007669"/>
    <property type="project" value="TreeGrafter"/>
</dbReference>
<dbReference type="AlphaFoldDB" id="M3ENH9"/>
<evidence type="ECO:0000256" key="2">
    <source>
        <dbReference type="SAM" id="Coils"/>
    </source>
</evidence>
<dbReference type="PANTHER" id="PTHR43156:SF2">
    <property type="entry name" value="STAGE II SPORULATION PROTEIN E"/>
    <property type="match status" value="1"/>
</dbReference>
<dbReference type="PANTHER" id="PTHR43156">
    <property type="entry name" value="STAGE II SPORULATION PROTEIN E-RELATED"/>
    <property type="match status" value="1"/>
</dbReference>
<keyword evidence="1" id="KW-0378">Hydrolase</keyword>
<keyword evidence="2" id="KW-0175">Coiled coil</keyword>
<dbReference type="SMART" id="SM00331">
    <property type="entry name" value="PP2C_SIG"/>
    <property type="match status" value="1"/>
</dbReference>